<dbReference type="CDD" id="cd00560">
    <property type="entry name" value="PanC"/>
    <property type="match status" value="1"/>
</dbReference>
<comment type="miscellaneous">
    <text evidence="8">The reaction proceeds by a bi uni uni bi ping pong mechanism.</text>
</comment>
<dbReference type="Pfam" id="PF02569">
    <property type="entry name" value="Pantoate_ligase"/>
    <property type="match status" value="1"/>
</dbReference>
<dbReference type="RefSeq" id="WP_013566788.1">
    <property type="nucleotide sequence ID" value="NC_014963.1"/>
</dbReference>
<proteinExistence type="inferred from homology"/>
<dbReference type="Proteomes" id="UP000006844">
    <property type="component" value="Chromosome"/>
</dbReference>
<keyword evidence="3 8" id="KW-0436">Ligase</keyword>
<dbReference type="KEGG" id="tsa:AciPR4_0217"/>
<evidence type="ECO:0000256" key="8">
    <source>
        <dbReference type="HAMAP-Rule" id="MF_00158"/>
    </source>
</evidence>
<dbReference type="InterPro" id="IPR042176">
    <property type="entry name" value="Pantoate_ligase_C"/>
</dbReference>
<evidence type="ECO:0000256" key="3">
    <source>
        <dbReference type="ARBA" id="ARBA00022598"/>
    </source>
</evidence>
<dbReference type="UniPathway" id="UPA00028">
    <property type="reaction ID" value="UER00005"/>
</dbReference>
<dbReference type="GO" id="GO:0004592">
    <property type="term" value="F:pantoate-beta-alanine ligase activity"/>
    <property type="evidence" value="ECO:0007669"/>
    <property type="project" value="UniProtKB-UniRule"/>
</dbReference>
<feature type="binding site" evidence="8">
    <location>
        <position position="63"/>
    </location>
    <ligand>
        <name>(R)-pantoate</name>
        <dbReference type="ChEBI" id="CHEBI:15980"/>
    </ligand>
</feature>
<comment type="catalytic activity">
    <reaction evidence="7 8">
        <text>(R)-pantoate + beta-alanine + ATP = (R)-pantothenate + AMP + diphosphate + H(+)</text>
        <dbReference type="Rhea" id="RHEA:10912"/>
        <dbReference type="ChEBI" id="CHEBI:15378"/>
        <dbReference type="ChEBI" id="CHEBI:15980"/>
        <dbReference type="ChEBI" id="CHEBI:29032"/>
        <dbReference type="ChEBI" id="CHEBI:30616"/>
        <dbReference type="ChEBI" id="CHEBI:33019"/>
        <dbReference type="ChEBI" id="CHEBI:57966"/>
        <dbReference type="ChEBI" id="CHEBI:456215"/>
        <dbReference type="EC" id="6.3.2.1"/>
    </reaction>
</comment>
<keyword evidence="6 8" id="KW-0067">ATP-binding</keyword>
<feature type="binding site" evidence="8">
    <location>
        <position position="155"/>
    </location>
    <ligand>
        <name>(R)-pantoate</name>
        <dbReference type="ChEBI" id="CHEBI:15980"/>
    </ligand>
</feature>
<keyword evidence="10" id="KW-1185">Reference proteome</keyword>
<evidence type="ECO:0000256" key="6">
    <source>
        <dbReference type="ARBA" id="ARBA00022840"/>
    </source>
</evidence>
<dbReference type="HOGENOM" id="CLU_047148_0_0_0"/>
<comment type="pathway">
    <text evidence="1 8">Cofactor biosynthesis; (R)-pantothenate biosynthesis; (R)-pantothenate from (R)-pantoate and beta-alanine: step 1/1.</text>
</comment>
<feature type="binding site" evidence="8">
    <location>
        <begin position="32"/>
        <end position="39"/>
    </location>
    <ligand>
        <name>ATP</name>
        <dbReference type="ChEBI" id="CHEBI:30616"/>
    </ligand>
</feature>
<feature type="binding site" evidence="8">
    <location>
        <position position="63"/>
    </location>
    <ligand>
        <name>beta-alanine</name>
        <dbReference type="ChEBI" id="CHEBI:57966"/>
    </ligand>
</feature>
<evidence type="ECO:0000256" key="1">
    <source>
        <dbReference type="ARBA" id="ARBA00004990"/>
    </source>
</evidence>
<feature type="binding site" evidence="8">
    <location>
        <position position="178"/>
    </location>
    <ligand>
        <name>ATP</name>
        <dbReference type="ChEBI" id="CHEBI:30616"/>
    </ligand>
</feature>
<dbReference type="InterPro" id="IPR014729">
    <property type="entry name" value="Rossmann-like_a/b/a_fold"/>
</dbReference>
<dbReference type="AlphaFoldDB" id="E8UZX8"/>
<dbReference type="PANTHER" id="PTHR21299:SF1">
    <property type="entry name" value="PANTOATE--BETA-ALANINE LIGASE"/>
    <property type="match status" value="1"/>
</dbReference>
<comment type="function">
    <text evidence="8">Catalyzes the condensation of pantoate with beta-alanine in an ATP-dependent reaction via a pantoyl-adenylate intermediate.</text>
</comment>
<feature type="active site" description="Proton donor" evidence="8">
    <location>
        <position position="39"/>
    </location>
</feature>
<dbReference type="GO" id="GO:0015940">
    <property type="term" value="P:pantothenate biosynthetic process"/>
    <property type="evidence" value="ECO:0007669"/>
    <property type="project" value="UniProtKB-UniRule"/>
</dbReference>
<dbReference type="Gene3D" id="3.30.1300.10">
    <property type="entry name" value="Pantoate-beta-alanine ligase, C-terminal domain"/>
    <property type="match status" value="1"/>
</dbReference>
<evidence type="ECO:0000313" key="10">
    <source>
        <dbReference type="Proteomes" id="UP000006844"/>
    </source>
</evidence>
<keyword evidence="5 8" id="KW-0547">Nucleotide-binding</keyword>
<evidence type="ECO:0000256" key="2">
    <source>
        <dbReference type="ARBA" id="ARBA00009256"/>
    </source>
</evidence>
<comment type="similarity">
    <text evidence="2 8">Belongs to the pantothenate synthetase family.</text>
</comment>
<comment type="subcellular location">
    <subcellularLocation>
        <location evidence="8">Cytoplasm</location>
    </subcellularLocation>
</comment>
<dbReference type="GO" id="GO:0005829">
    <property type="term" value="C:cytosol"/>
    <property type="evidence" value="ECO:0007669"/>
    <property type="project" value="TreeGrafter"/>
</dbReference>
<reference evidence="9 10" key="1">
    <citation type="journal article" date="2012" name="Stand. Genomic Sci.">
        <title>Complete genome sequence of Terriglobus saanensis type strain SP1PR4(T), an Acidobacteria from tundra soil.</title>
        <authorList>
            <person name="Rawat S.R."/>
            <person name="Mannisto M.K."/>
            <person name="Starovoytov V."/>
            <person name="Goodwin L."/>
            <person name="Nolan M."/>
            <person name="Hauser L."/>
            <person name="Land M."/>
            <person name="Davenport K.W."/>
            <person name="Woyke T."/>
            <person name="Haggblom M.M."/>
        </authorList>
    </citation>
    <scope>NUCLEOTIDE SEQUENCE</scope>
    <source>
        <strain evidence="10">ATCC BAA-1853 / DSM 23119 / SP1PR4</strain>
    </source>
</reference>
<accession>E8UZX8</accession>
<feature type="binding site" evidence="8">
    <location>
        <begin position="149"/>
        <end position="152"/>
    </location>
    <ligand>
        <name>ATP</name>
        <dbReference type="ChEBI" id="CHEBI:30616"/>
    </ligand>
</feature>
<dbReference type="Gene3D" id="3.40.50.620">
    <property type="entry name" value="HUPs"/>
    <property type="match status" value="1"/>
</dbReference>
<gene>
    <name evidence="8" type="primary">panC</name>
    <name evidence="9" type="ordered locus">AciPR4_0217</name>
</gene>
<evidence type="ECO:0000256" key="7">
    <source>
        <dbReference type="ARBA" id="ARBA00048258"/>
    </source>
</evidence>
<dbReference type="STRING" id="401053.AciPR4_0217"/>
<organism evidence="9 10">
    <name type="scientific">Terriglobus saanensis (strain ATCC BAA-1853 / DSM 23119 / SP1PR4)</name>
    <dbReference type="NCBI Taxonomy" id="401053"/>
    <lineage>
        <taxon>Bacteria</taxon>
        <taxon>Pseudomonadati</taxon>
        <taxon>Acidobacteriota</taxon>
        <taxon>Terriglobia</taxon>
        <taxon>Terriglobales</taxon>
        <taxon>Acidobacteriaceae</taxon>
        <taxon>Terriglobus</taxon>
    </lineage>
</organism>
<dbReference type="EMBL" id="CP002467">
    <property type="protein sequence ID" value="ADV81055.1"/>
    <property type="molecule type" value="Genomic_DNA"/>
</dbReference>
<dbReference type="HAMAP" id="MF_00158">
    <property type="entry name" value="PanC"/>
    <property type="match status" value="1"/>
</dbReference>
<dbReference type="InterPro" id="IPR003721">
    <property type="entry name" value="Pantoate_ligase"/>
</dbReference>
<keyword evidence="8" id="KW-0963">Cytoplasm</keyword>
<dbReference type="PANTHER" id="PTHR21299">
    <property type="entry name" value="CYTIDYLATE KINASE/PANTOATE-BETA-ALANINE LIGASE"/>
    <property type="match status" value="1"/>
</dbReference>
<dbReference type="SUPFAM" id="SSF52374">
    <property type="entry name" value="Nucleotidylyl transferase"/>
    <property type="match status" value="1"/>
</dbReference>
<evidence type="ECO:0000256" key="4">
    <source>
        <dbReference type="ARBA" id="ARBA00022655"/>
    </source>
</evidence>
<evidence type="ECO:0000313" key="9">
    <source>
        <dbReference type="EMBL" id="ADV81055.1"/>
    </source>
</evidence>
<keyword evidence="4 8" id="KW-0566">Pantothenate biosynthesis</keyword>
<dbReference type="GO" id="GO:0005524">
    <property type="term" value="F:ATP binding"/>
    <property type="evidence" value="ECO:0007669"/>
    <property type="project" value="UniProtKB-KW"/>
</dbReference>
<name>E8UZX8_TERSS</name>
<dbReference type="OrthoDB" id="9773087at2"/>
<dbReference type="FunFam" id="3.40.50.620:FF:000013">
    <property type="entry name" value="Pantothenate synthetase"/>
    <property type="match status" value="1"/>
</dbReference>
<feature type="binding site" evidence="8">
    <location>
        <begin position="186"/>
        <end position="189"/>
    </location>
    <ligand>
        <name>ATP</name>
        <dbReference type="ChEBI" id="CHEBI:30616"/>
    </ligand>
</feature>
<evidence type="ECO:0000256" key="5">
    <source>
        <dbReference type="ARBA" id="ARBA00022741"/>
    </source>
</evidence>
<dbReference type="NCBIfam" id="TIGR00018">
    <property type="entry name" value="panC"/>
    <property type="match status" value="1"/>
</dbReference>
<protein>
    <recommendedName>
        <fullName evidence="8">Pantothenate synthetase</fullName>
        <shortName evidence="8">PS</shortName>
        <ecNumber evidence="8">6.3.2.1</ecNumber>
    </recommendedName>
    <alternativeName>
        <fullName evidence="8">Pantoate--beta-alanine ligase</fullName>
    </alternativeName>
    <alternativeName>
        <fullName evidence="8">Pantoate-activating enzyme</fullName>
    </alternativeName>
</protein>
<comment type="subunit">
    <text evidence="8">Homodimer.</text>
</comment>
<sequence>MRILLTVAELRAARSELLQRDATATLGLVPTMGALHDGHLALVRAAKERCRFVAVSIFVNPLQFGPSEDFSHYPRTFDQDCTLLLKEGVDLVFAPAAEELVPAHATTFIQVGGIGDRLDGKSRPGHFRGVTTIVGKLFHVVAPHAAFFGQKDAAQVAVLRAMVRDLNFDLDLVVCPTVREPDGLALSSRNRYLSAEERIHALALSRALQSIASMSVQEKDARVLQEHLRSCLAAAEGIRLDYAEVVDPRTLEAITTMHKGALVAVAAYVGKTRLIDNIVLPSGNTP</sequence>
<dbReference type="eggNOG" id="COG0414">
    <property type="taxonomic scope" value="Bacteria"/>
</dbReference>
<dbReference type="EC" id="6.3.2.1" evidence="8"/>